<gene>
    <name evidence="2" type="ORF">Tco_0924805</name>
</gene>
<evidence type="ECO:0000313" key="2">
    <source>
        <dbReference type="EMBL" id="GJT34386.1"/>
    </source>
</evidence>
<evidence type="ECO:0000256" key="1">
    <source>
        <dbReference type="SAM" id="MobiDB-lite"/>
    </source>
</evidence>
<dbReference type="Proteomes" id="UP001151760">
    <property type="component" value="Unassembled WGS sequence"/>
</dbReference>
<organism evidence="2 3">
    <name type="scientific">Tanacetum coccineum</name>
    <dbReference type="NCBI Taxonomy" id="301880"/>
    <lineage>
        <taxon>Eukaryota</taxon>
        <taxon>Viridiplantae</taxon>
        <taxon>Streptophyta</taxon>
        <taxon>Embryophyta</taxon>
        <taxon>Tracheophyta</taxon>
        <taxon>Spermatophyta</taxon>
        <taxon>Magnoliopsida</taxon>
        <taxon>eudicotyledons</taxon>
        <taxon>Gunneridae</taxon>
        <taxon>Pentapetalae</taxon>
        <taxon>asterids</taxon>
        <taxon>campanulids</taxon>
        <taxon>Asterales</taxon>
        <taxon>Asteraceae</taxon>
        <taxon>Asteroideae</taxon>
        <taxon>Anthemideae</taxon>
        <taxon>Anthemidinae</taxon>
        <taxon>Tanacetum</taxon>
    </lineage>
</organism>
<proteinExistence type="predicted"/>
<comment type="caution">
    <text evidence="2">The sequence shown here is derived from an EMBL/GenBank/DDBJ whole genome shotgun (WGS) entry which is preliminary data.</text>
</comment>
<protein>
    <submittedName>
        <fullName evidence="2">Uncharacterized protein</fullName>
    </submittedName>
</protein>
<sequence>MEESSKNLTKLINTQIIAKDKTGLGFDEQVNKSEVLDNVFDSHESDGDDNPVNDRFKKVEGYQQVMIDSKQVKGFMQFPLPTLGTTYPQDLTYPLLDWDTDSDNDSVFRPKTDQTKPKFTKINFVKSDKNMKFVNKENTHRQKEYPRKSQSPRDNRRNWNGMMTQKLGKF</sequence>
<reference evidence="2" key="2">
    <citation type="submission" date="2022-01" db="EMBL/GenBank/DDBJ databases">
        <authorList>
            <person name="Yamashiro T."/>
            <person name="Shiraishi A."/>
            <person name="Satake H."/>
            <person name="Nakayama K."/>
        </authorList>
    </citation>
    <scope>NUCLEOTIDE SEQUENCE</scope>
</reference>
<evidence type="ECO:0000313" key="3">
    <source>
        <dbReference type="Proteomes" id="UP001151760"/>
    </source>
</evidence>
<reference evidence="2" key="1">
    <citation type="journal article" date="2022" name="Int. J. Mol. Sci.">
        <title>Draft Genome of Tanacetum Coccineum: Genomic Comparison of Closely Related Tanacetum-Family Plants.</title>
        <authorList>
            <person name="Yamashiro T."/>
            <person name="Shiraishi A."/>
            <person name="Nakayama K."/>
            <person name="Satake H."/>
        </authorList>
    </citation>
    <scope>NUCLEOTIDE SEQUENCE</scope>
</reference>
<keyword evidence="3" id="KW-1185">Reference proteome</keyword>
<name>A0ABQ5D502_9ASTR</name>
<accession>A0ABQ5D502</accession>
<feature type="compositionally biased region" description="Basic and acidic residues" evidence="1">
    <location>
        <begin position="135"/>
        <end position="157"/>
    </location>
</feature>
<dbReference type="EMBL" id="BQNB010014958">
    <property type="protein sequence ID" value="GJT34386.1"/>
    <property type="molecule type" value="Genomic_DNA"/>
</dbReference>
<feature type="region of interest" description="Disordered" evidence="1">
    <location>
        <begin position="135"/>
        <end position="170"/>
    </location>
</feature>